<dbReference type="PROSITE" id="PS50893">
    <property type="entry name" value="ABC_TRANSPORTER_2"/>
    <property type="match status" value="1"/>
</dbReference>
<dbReference type="Pfam" id="PF00005">
    <property type="entry name" value="ABC_tran"/>
    <property type="match status" value="1"/>
</dbReference>
<organism evidence="9 10">
    <name type="scientific">Candidatus Trichorickettsia mobilis</name>
    <dbReference type="NCBI Taxonomy" id="1346319"/>
    <lineage>
        <taxon>Bacteria</taxon>
        <taxon>Pseudomonadati</taxon>
        <taxon>Pseudomonadota</taxon>
        <taxon>Alphaproteobacteria</taxon>
        <taxon>Rickettsiales</taxon>
        <taxon>Rickettsiaceae</taxon>
        <taxon>Rickettsieae</taxon>
        <taxon>Candidatus Trichorickettsia</taxon>
    </lineage>
</organism>
<keyword evidence="5" id="KW-1278">Translocase</keyword>
<gene>
    <name evidence="9" type="ORF">Trichorick_00839</name>
</gene>
<dbReference type="EMBL" id="CP112932">
    <property type="protein sequence ID" value="WPY00949.1"/>
    <property type="molecule type" value="Genomic_DNA"/>
</dbReference>
<keyword evidence="3" id="KW-0201">Cytochrome c-type biogenesis</keyword>
<dbReference type="NCBIfam" id="NF010063">
    <property type="entry name" value="PRK13541.1"/>
    <property type="match status" value="1"/>
</dbReference>
<keyword evidence="10" id="KW-1185">Reference proteome</keyword>
<dbReference type="NCBIfam" id="TIGR01189">
    <property type="entry name" value="ccmA"/>
    <property type="match status" value="1"/>
</dbReference>
<keyword evidence="4 9" id="KW-0067">ATP-binding</keyword>
<dbReference type="SMART" id="SM00382">
    <property type="entry name" value="AAA"/>
    <property type="match status" value="1"/>
</dbReference>
<evidence type="ECO:0000313" key="10">
    <source>
        <dbReference type="Proteomes" id="UP001326613"/>
    </source>
</evidence>
<name>A0ABZ0USE9_9RICK</name>
<evidence type="ECO:0000256" key="2">
    <source>
        <dbReference type="ARBA" id="ARBA00022741"/>
    </source>
</evidence>
<keyword evidence="2" id="KW-0547">Nucleotide-binding</keyword>
<dbReference type="InterPro" id="IPR003439">
    <property type="entry name" value="ABC_transporter-like_ATP-bd"/>
</dbReference>
<feature type="domain" description="ABC transporter" evidence="8">
    <location>
        <begin position="6"/>
        <end position="210"/>
    </location>
</feature>
<dbReference type="PANTHER" id="PTHR43499">
    <property type="entry name" value="ABC TRANSPORTER I FAMILY MEMBER 1"/>
    <property type="match status" value="1"/>
</dbReference>
<evidence type="ECO:0000256" key="4">
    <source>
        <dbReference type="ARBA" id="ARBA00022840"/>
    </source>
</evidence>
<sequence length="210" mass="23657">MLHKILSFYQLSFHVLGQDLFNSLSVSFFPSTIVHIKGKNGCGKSSLLKIIAGIQKPTNGFVYFGTPKRPEEQSLLSQNHEKPYCVYVGHRLGLKSELTVLENLKFWSEIYNSPEAFEASIYYFNLQHILNTKCYELSRGNQQKVALSKLLSCQASLWLLDEVESNLDQQNKELLHNLIALKANNGGIIVNASHGESIKTAQILNLDEQS</sequence>
<dbReference type="InterPro" id="IPR003593">
    <property type="entry name" value="AAA+_ATPase"/>
</dbReference>
<evidence type="ECO:0000256" key="1">
    <source>
        <dbReference type="ARBA" id="ARBA00022448"/>
    </source>
</evidence>
<keyword evidence="1" id="KW-0813">Transport</keyword>
<dbReference type="Gene3D" id="3.40.50.300">
    <property type="entry name" value="P-loop containing nucleotide triphosphate hydrolases"/>
    <property type="match status" value="1"/>
</dbReference>
<evidence type="ECO:0000259" key="8">
    <source>
        <dbReference type="PROSITE" id="PS50893"/>
    </source>
</evidence>
<dbReference type="Proteomes" id="UP001326613">
    <property type="component" value="Chromosome"/>
</dbReference>
<keyword evidence="6" id="KW-0472">Membrane</keyword>
<evidence type="ECO:0000256" key="6">
    <source>
        <dbReference type="ARBA" id="ARBA00023136"/>
    </source>
</evidence>
<protein>
    <submittedName>
        <fullName evidence="9">Heme ABC exporter ATP-binding protein CcmA</fullName>
    </submittedName>
</protein>
<proteinExistence type="predicted"/>
<evidence type="ECO:0000313" key="9">
    <source>
        <dbReference type="EMBL" id="WPY00949.1"/>
    </source>
</evidence>
<dbReference type="GO" id="GO:0005524">
    <property type="term" value="F:ATP binding"/>
    <property type="evidence" value="ECO:0007669"/>
    <property type="project" value="UniProtKB-KW"/>
</dbReference>
<dbReference type="InterPro" id="IPR005895">
    <property type="entry name" value="ABC_transptr_haem_export_CcmA"/>
</dbReference>
<evidence type="ECO:0000256" key="3">
    <source>
        <dbReference type="ARBA" id="ARBA00022748"/>
    </source>
</evidence>
<dbReference type="InterPro" id="IPR027417">
    <property type="entry name" value="P-loop_NTPase"/>
</dbReference>
<accession>A0ABZ0USE9</accession>
<comment type="function">
    <text evidence="7">Part of an ABC transporter complex. Transmembrane domains (TMD) form a pore in the inner membrane and the ATP-binding domain (NBD) is responsible for energy generation.</text>
</comment>
<evidence type="ECO:0000256" key="7">
    <source>
        <dbReference type="ARBA" id="ARBA00024725"/>
    </source>
</evidence>
<dbReference type="PANTHER" id="PTHR43499:SF1">
    <property type="entry name" value="ABC TRANSPORTER I FAMILY MEMBER 1"/>
    <property type="match status" value="1"/>
</dbReference>
<evidence type="ECO:0000256" key="5">
    <source>
        <dbReference type="ARBA" id="ARBA00022967"/>
    </source>
</evidence>
<reference evidence="9 10" key="1">
    <citation type="submission" date="2022-10" db="EMBL/GenBank/DDBJ databases">
        <title>Host association and intracellularity evolved multiple times independently in the Rickettsiales.</title>
        <authorList>
            <person name="Castelli M."/>
            <person name="Nardi T."/>
            <person name="Gammuto L."/>
            <person name="Bellinzona G."/>
            <person name="Sabaneyeva E."/>
            <person name="Potekhin A."/>
            <person name="Serra V."/>
            <person name="Petroni G."/>
            <person name="Sassera D."/>
        </authorList>
    </citation>
    <scope>NUCLEOTIDE SEQUENCE [LARGE SCALE GENOMIC DNA]</scope>
    <source>
        <strain evidence="9 10">Kr 154-4</strain>
    </source>
</reference>
<dbReference type="SUPFAM" id="SSF52540">
    <property type="entry name" value="P-loop containing nucleoside triphosphate hydrolases"/>
    <property type="match status" value="1"/>
</dbReference>